<accession>A0A1Q2L2S4</accession>
<protein>
    <submittedName>
        <fullName evidence="1">Uncharacterized protein</fullName>
    </submittedName>
</protein>
<name>A0A1Q2L2S4_9BACL</name>
<evidence type="ECO:0000313" key="1">
    <source>
        <dbReference type="EMBL" id="AQQ54367.1"/>
    </source>
</evidence>
<keyword evidence="2" id="KW-1185">Reference proteome</keyword>
<dbReference type="KEGG" id="pmar:B0X71_15505"/>
<dbReference type="EMBL" id="CP019640">
    <property type="protein sequence ID" value="AQQ54367.1"/>
    <property type="molecule type" value="Genomic_DNA"/>
</dbReference>
<organism evidence="1 2">
    <name type="scientific">Planococcus lenghuensis</name>
    <dbReference type="NCBI Taxonomy" id="2213202"/>
    <lineage>
        <taxon>Bacteria</taxon>
        <taxon>Bacillati</taxon>
        <taxon>Bacillota</taxon>
        <taxon>Bacilli</taxon>
        <taxon>Bacillales</taxon>
        <taxon>Caryophanaceae</taxon>
        <taxon>Planococcus</taxon>
    </lineage>
</organism>
<reference evidence="1 2" key="1">
    <citation type="submission" date="2017-02" db="EMBL/GenBank/DDBJ databases">
        <title>The complete genomic sequence of a novel cold adapted crude oil-degrading bacterium Planococcus qaidamina Y42.</title>
        <authorList>
            <person name="Yang R."/>
        </authorList>
    </citation>
    <scope>NUCLEOTIDE SEQUENCE [LARGE SCALE GENOMIC DNA]</scope>
    <source>
        <strain evidence="1 2">Y42</strain>
    </source>
</reference>
<sequence>MPVIRPANQFNQHLKEGIQKALQFIISAELFETALAAQTLGRPVFARTNQPDHTESGKRTICSPSRFFLVFFQMDCGRSGSVRFCNPGRGIKKLCQHVG</sequence>
<proteinExistence type="predicted"/>
<gene>
    <name evidence="1" type="ORF">B0X71_15505</name>
</gene>
<evidence type="ECO:0000313" key="2">
    <source>
        <dbReference type="Proteomes" id="UP000188184"/>
    </source>
</evidence>
<dbReference type="AlphaFoldDB" id="A0A1Q2L2S4"/>
<dbReference type="Proteomes" id="UP000188184">
    <property type="component" value="Chromosome"/>
</dbReference>